<keyword evidence="1" id="KW-0812">Transmembrane</keyword>
<keyword evidence="3" id="KW-1185">Reference proteome</keyword>
<dbReference type="RefSeq" id="XP_064669742.1">
    <property type="nucleotide sequence ID" value="XM_064815239.1"/>
</dbReference>
<proteinExistence type="predicted"/>
<comment type="caution">
    <text evidence="2">The sequence shown here is derived from an EMBL/GenBank/DDBJ whole genome shotgun (WGS) entry which is preliminary data.</text>
</comment>
<organism evidence="2 3">
    <name type="scientific">Canariomyces notabilis</name>
    <dbReference type="NCBI Taxonomy" id="2074819"/>
    <lineage>
        <taxon>Eukaryota</taxon>
        <taxon>Fungi</taxon>
        <taxon>Dikarya</taxon>
        <taxon>Ascomycota</taxon>
        <taxon>Pezizomycotina</taxon>
        <taxon>Sordariomycetes</taxon>
        <taxon>Sordariomycetidae</taxon>
        <taxon>Sordariales</taxon>
        <taxon>Chaetomiaceae</taxon>
        <taxon>Canariomyces</taxon>
    </lineage>
</organism>
<dbReference type="GeneID" id="89939364"/>
<feature type="transmembrane region" description="Helical" evidence="1">
    <location>
        <begin position="16"/>
        <end position="36"/>
    </location>
</feature>
<evidence type="ECO:0000313" key="3">
    <source>
        <dbReference type="Proteomes" id="UP001302812"/>
    </source>
</evidence>
<protein>
    <submittedName>
        <fullName evidence="2">Uncharacterized protein</fullName>
    </submittedName>
</protein>
<keyword evidence="1" id="KW-0472">Membrane</keyword>
<dbReference type="Proteomes" id="UP001302812">
    <property type="component" value="Unassembled WGS sequence"/>
</dbReference>
<sequence length="68" mass="7507">MSLIQAYRNLSSRTRIGLGIGLLIWGFAGLQLTPVVEEKLGLTPTEADKAALERMTPKIRVVPRDEKS</sequence>
<reference evidence="2" key="1">
    <citation type="journal article" date="2023" name="Mol. Phylogenet. Evol.">
        <title>Genome-scale phylogeny and comparative genomics of the fungal order Sordariales.</title>
        <authorList>
            <person name="Hensen N."/>
            <person name="Bonometti L."/>
            <person name="Westerberg I."/>
            <person name="Brannstrom I.O."/>
            <person name="Guillou S."/>
            <person name="Cros-Aarteil S."/>
            <person name="Calhoun S."/>
            <person name="Haridas S."/>
            <person name="Kuo A."/>
            <person name="Mondo S."/>
            <person name="Pangilinan J."/>
            <person name="Riley R."/>
            <person name="LaButti K."/>
            <person name="Andreopoulos B."/>
            <person name="Lipzen A."/>
            <person name="Chen C."/>
            <person name="Yan M."/>
            <person name="Daum C."/>
            <person name="Ng V."/>
            <person name="Clum A."/>
            <person name="Steindorff A."/>
            <person name="Ohm R.A."/>
            <person name="Martin F."/>
            <person name="Silar P."/>
            <person name="Natvig D.O."/>
            <person name="Lalanne C."/>
            <person name="Gautier V."/>
            <person name="Ament-Velasquez S.L."/>
            <person name="Kruys A."/>
            <person name="Hutchinson M.I."/>
            <person name="Powell A.J."/>
            <person name="Barry K."/>
            <person name="Miller A.N."/>
            <person name="Grigoriev I.V."/>
            <person name="Debuchy R."/>
            <person name="Gladieux P."/>
            <person name="Hiltunen Thoren M."/>
            <person name="Johannesson H."/>
        </authorList>
    </citation>
    <scope>NUCLEOTIDE SEQUENCE</scope>
    <source>
        <strain evidence="2">CBS 508.74</strain>
    </source>
</reference>
<evidence type="ECO:0000256" key="1">
    <source>
        <dbReference type="SAM" id="Phobius"/>
    </source>
</evidence>
<evidence type="ECO:0000313" key="2">
    <source>
        <dbReference type="EMBL" id="KAK4112172.1"/>
    </source>
</evidence>
<reference evidence="2" key="2">
    <citation type="submission" date="2023-05" db="EMBL/GenBank/DDBJ databases">
        <authorList>
            <consortium name="Lawrence Berkeley National Laboratory"/>
            <person name="Steindorff A."/>
            <person name="Hensen N."/>
            <person name="Bonometti L."/>
            <person name="Westerberg I."/>
            <person name="Brannstrom I.O."/>
            <person name="Guillou S."/>
            <person name="Cros-Aarteil S."/>
            <person name="Calhoun S."/>
            <person name="Haridas S."/>
            <person name="Kuo A."/>
            <person name="Mondo S."/>
            <person name="Pangilinan J."/>
            <person name="Riley R."/>
            <person name="Labutti K."/>
            <person name="Andreopoulos B."/>
            <person name="Lipzen A."/>
            <person name="Chen C."/>
            <person name="Yanf M."/>
            <person name="Daum C."/>
            <person name="Ng V."/>
            <person name="Clum A."/>
            <person name="Ohm R."/>
            <person name="Martin F."/>
            <person name="Silar P."/>
            <person name="Natvig D."/>
            <person name="Lalanne C."/>
            <person name="Gautier V."/>
            <person name="Ament-Velasquez S.L."/>
            <person name="Kruys A."/>
            <person name="Hutchinson M.I."/>
            <person name="Powell A.J."/>
            <person name="Barry K."/>
            <person name="Miller A.N."/>
            <person name="Grigoriev I.V."/>
            <person name="Debuchy R."/>
            <person name="Gladieux P."/>
            <person name="Thoren M.H."/>
            <person name="Johannesson H."/>
        </authorList>
    </citation>
    <scope>NUCLEOTIDE SEQUENCE</scope>
    <source>
        <strain evidence="2">CBS 508.74</strain>
    </source>
</reference>
<gene>
    <name evidence="2" type="ORF">N656DRAFT_779679</name>
</gene>
<keyword evidence="1" id="KW-1133">Transmembrane helix</keyword>
<name>A0AAN6TD28_9PEZI</name>
<accession>A0AAN6TD28</accession>
<dbReference type="AlphaFoldDB" id="A0AAN6TD28"/>
<dbReference type="EMBL" id="MU853343">
    <property type="protein sequence ID" value="KAK4112172.1"/>
    <property type="molecule type" value="Genomic_DNA"/>
</dbReference>